<keyword evidence="2" id="KW-1185">Reference proteome</keyword>
<dbReference type="Proteomes" id="UP000230390">
    <property type="component" value="Unassembled WGS sequence"/>
</dbReference>
<evidence type="ECO:0000313" key="1">
    <source>
        <dbReference type="EMBL" id="PIL45813.1"/>
    </source>
</evidence>
<gene>
    <name evidence="1" type="ORF">CR105_07060</name>
</gene>
<accession>A0A2G8TIF8</accession>
<organism evidence="1 2">
    <name type="scientific">Massilia eurypsychrophila</name>
    <dbReference type="NCBI Taxonomy" id="1485217"/>
    <lineage>
        <taxon>Bacteria</taxon>
        <taxon>Pseudomonadati</taxon>
        <taxon>Pseudomonadota</taxon>
        <taxon>Betaproteobacteria</taxon>
        <taxon>Burkholderiales</taxon>
        <taxon>Oxalobacteraceae</taxon>
        <taxon>Telluria group</taxon>
        <taxon>Massilia</taxon>
    </lineage>
</organism>
<dbReference type="EMBL" id="PDOC01000003">
    <property type="protein sequence ID" value="PIL45813.1"/>
    <property type="molecule type" value="Genomic_DNA"/>
</dbReference>
<evidence type="ECO:0000313" key="2">
    <source>
        <dbReference type="Proteomes" id="UP000230390"/>
    </source>
</evidence>
<proteinExistence type="predicted"/>
<reference evidence="1 2" key="1">
    <citation type="submission" date="2017-10" db="EMBL/GenBank/DDBJ databases">
        <title>Massilia psychrophilum sp. nov., a novel purple-pigmented bacterium isolated from Tianshan glacier, Xinjiang Municipality, China.</title>
        <authorList>
            <person name="Wang H."/>
        </authorList>
    </citation>
    <scope>NUCLEOTIDE SEQUENCE [LARGE SCALE GENOMIC DNA]</scope>
    <source>
        <strain evidence="1 2">JCM 30074</strain>
    </source>
</reference>
<dbReference type="AlphaFoldDB" id="A0A2G8TIF8"/>
<evidence type="ECO:0008006" key="3">
    <source>
        <dbReference type="Google" id="ProtNLM"/>
    </source>
</evidence>
<comment type="caution">
    <text evidence="1">The sequence shown here is derived from an EMBL/GenBank/DDBJ whole genome shotgun (WGS) entry which is preliminary data.</text>
</comment>
<name>A0A2G8TIF8_9BURK</name>
<protein>
    <recommendedName>
        <fullName evidence="3">Pesticin immunity protein</fullName>
    </recommendedName>
</protein>
<sequence>MLAAAFVAAPACAADLTSYFPASGAAQFLVANFDLASIRSSFGPRRTLEQRTFASLGLVPTKVTQDEIEFDGADWLYSLKVLRRGDLNGDGIEDLEVCFVDKAKGASYNSQQALLVTRYSDSSLAVALRFAVTGCETFAN</sequence>